<keyword evidence="1" id="KW-0732">Signal</keyword>
<protein>
    <recommendedName>
        <fullName evidence="2">DUF3616 domain-containing protein</fullName>
    </recommendedName>
</protein>
<evidence type="ECO:0000313" key="3">
    <source>
        <dbReference type="EMBL" id="MBB3118894.1"/>
    </source>
</evidence>
<dbReference type="EMBL" id="JACHXD010000004">
    <property type="protein sequence ID" value="MBB3118894.1"/>
    <property type="molecule type" value="Genomic_DNA"/>
</dbReference>
<name>A0A7W5FTK3_9BURK</name>
<organism evidence="3 4">
    <name type="scientific">Pseudoduganella violacea</name>
    <dbReference type="NCBI Taxonomy" id="1715466"/>
    <lineage>
        <taxon>Bacteria</taxon>
        <taxon>Pseudomonadati</taxon>
        <taxon>Pseudomonadota</taxon>
        <taxon>Betaproteobacteria</taxon>
        <taxon>Burkholderiales</taxon>
        <taxon>Oxalobacteraceae</taxon>
        <taxon>Telluria group</taxon>
        <taxon>Pseudoduganella</taxon>
    </lineage>
</organism>
<feature type="domain" description="DUF3616" evidence="2">
    <location>
        <begin position="154"/>
        <end position="263"/>
    </location>
</feature>
<dbReference type="AlphaFoldDB" id="A0A7W5FTK3"/>
<reference evidence="3 4" key="1">
    <citation type="submission" date="2020-08" db="EMBL/GenBank/DDBJ databases">
        <title>Genomic Encyclopedia of Type Strains, Phase III (KMG-III): the genomes of soil and plant-associated and newly described type strains.</title>
        <authorList>
            <person name="Whitman W."/>
        </authorList>
    </citation>
    <scope>NUCLEOTIDE SEQUENCE [LARGE SCALE GENOMIC DNA]</scope>
    <source>
        <strain evidence="3 4">CECT 8897</strain>
    </source>
</reference>
<dbReference type="Proteomes" id="UP000541535">
    <property type="component" value="Unassembled WGS sequence"/>
</dbReference>
<keyword evidence="4" id="KW-1185">Reference proteome</keyword>
<accession>A0A7W5FTK3</accession>
<dbReference type="Pfam" id="PF12275">
    <property type="entry name" value="DUF3616"/>
    <property type="match status" value="1"/>
</dbReference>
<proteinExistence type="predicted"/>
<dbReference type="InterPro" id="IPR022060">
    <property type="entry name" value="DUF3616"/>
</dbReference>
<sequence>MAILPRLCAAASVLGLALPAAGSEPFVYQGMCEASAAAALGAKRFIVASDESNTLLLYERENAKPLGKLELEGFLKAKKSDLEGAATIGQRIYWISSHSLSKKGEHKPERYRFFALDISQEKPRPEGQAYTRLLDDLLKTPLADKYGLKIAAGKKPEDDGGLNIEGLTATPENTLLIGFRNPLPHGRALLVPLTNPAELIAAPKDANPDAKPVEAQFGDAIELELNGLGIRSIEPAGNGYLIVAGPTGDKGGFALYRWSGKSGDLPRKLAVEGLEGLSPEALFAIPNSNKFVLLSDDGGNCKPGAMTFRSVTVKLP</sequence>
<gene>
    <name evidence="3" type="ORF">FHS03_001939</name>
</gene>
<feature type="chain" id="PRO_5031423979" description="DUF3616 domain-containing protein" evidence="1">
    <location>
        <begin position="23"/>
        <end position="316"/>
    </location>
</feature>
<evidence type="ECO:0000313" key="4">
    <source>
        <dbReference type="Proteomes" id="UP000541535"/>
    </source>
</evidence>
<comment type="caution">
    <text evidence="3">The sequence shown here is derived from an EMBL/GenBank/DDBJ whole genome shotgun (WGS) entry which is preliminary data.</text>
</comment>
<feature type="signal peptide" evidence="1">
    <location>
        <begin position="1"/>
        <end position="22"/>
    </location>
</feature>
<dbReference type="RefSeq" id="WP_183440766.1">
    <property type="nucleotide sequence ID" value="NZ_JACHXD010000004.1"/>
</dbReference>
<evidence type="ECO:0000259" key="2">
    <source>
        <dbReference type="Pfam" id="PF12275"/>
    </source>
</evidence>
<evidence type="ECO:0000256" key="1">
    <source>
        <dbReference type="SAM" id="SignalP"/>
    </source>
</evidence>